<evidence type="ECO:0000256" key="10">
    <source>
        <dbReference type="ARBA" id="ARBA00023211"/>
    </source>
</evidence>
<feature type="domain" description="Helicase C-terminal" evidence="15">
    <location>
        <begin position="459"/>
        <end position="642"/>
    </location>
</feature>
<feature type="compositionally biased region" description="Acidic residues" evidence="12">
    <location>
        <begin position="1000"/>
        <end position="1010"/>
    </location>
</feature>
<dbReference type="PANTHER" id="PTHR14950:SF37">
    <property type="entry name" value="ENDORIBONUCLEASE DICER"/>
    <property type="match status" value="1"/>
</dbReference>
<evidence type="ECO:0000256" key="6">
    <source>
        <dbReference type="ARBA" id="ARBA00022806"/>
    </source>
</evidence>
<accession>A0A139AAQ6</accession>
<evidence type="ECO:0000256" key="3">
    <source>
        <dbReference type="ARBA" id="ARBA00022737"/>
    </source>
</evidence>
<evidence type="ECO:0000256" key="7">
    <source>
        <dbReference type="ARBA" id="ARBA00022840"/>
    </source>
</evidence>
<evidence type="ECO:0000259" key="16">
    <source>
        <dbReference type="PROSITE" id="PS51327"/>
    </source>
</evidence>
<proteinExistence type="inferred from homology"/>
<evidence type="ECO:0000256" key="8">
    <source>
        <dbReference type="ARBA" id="ARBA00022842"/>
    </source>
</evidence>
<feature type="region of interest" description="Disordered" evidence="12">
    <location>
        <begin position="863"/>
        <end position="903"/>
    </location>
</feature>
<dbReference type="SMART" id="SM00535">
    <property type="entry name" value="RIBOc"/>
    <property type="match status" value="1"/>
</dbReference>
<feature type="compositionally biased region" description="Polar residues" evidence="12">
    <location>
        <begin position="961"/>
        <end position="974"/>
    </location>
</feature>
<evidence type="ECO:0000256" key="11">
    <source>
        <dbReference type="PROSITE-ProRule" id="PRU00657"/>
    </source>
</evidence>
<keyword evidence="18" id="KW-1185">Reference proteome</keyword>
<feature type="compositionally biased region" description="Polar residues" evidence="12">
    <location>
        <begin position="1380"/>
        <end position="1393"/>
    </location>
</feature>
<reference evidence="17 18" key="1">
    <citation type="journal article" date="2015" name="Genome Biol. Evol.">
        <title>Phylogenomic analyses indicate that early fungi evolved digesting cell walls of algal ancestors of land plants.</title>
        <authorList>
            <person name="Chang Y."/>
            <person name="Wang S."/>
            <person name="Sekimoto S."/>
            <person name="Aerts A.L."/>
            <person name="Choi C."/>
            <person name="Clum A."/>
            <person name="LaButti K.M."/>
            <person name="Lindquist E.A."/>
            <person name="Yee Ngan C."/>
            <person name="Ohm R.A."/>
            <person name="Salamov A.A."/>
            <person name="Grigoriev I.V."/>
            <person name="Spatafora J.W."/>
            <person name="Berbee M.L."/>
        </authorList>
    </citation>
    <scope>NUCLEOTIDE SEQUENCE [LARGE SCALE GENOMIC DNA]</scope>
    <source>
        <strain evidence="17 18">JEL478</strain>
    </source>
</reference>
<keyword evidence="3" id="KW-0677">Repeat</keyword>
<dbReference type="GO" id="GO:0006396">
    <property type="term" value="P:RNA processing"/>
    <property type="evidence" value="ECO:0007669"/>
    <property type="project" value="InterPro"/>
</dbReference>
<evidence type="ECO:0000256" key="12">
    <source>
        <dbReference type="SAM" id="MobiDB-lite"/>
    </source>
</evidence>
<dbReference type="SUPFAM" id="SSF52540">
    <property type="entry name" value="P-loop containing nucleoside triphosphate hydrolases"/>
    <property type="match status" value="1"/>
</dbReference>
<feature type="compositionally biased region" description="Polar residues" evidence="12">
    <location>
        <begin position="1356"/>
        <end position="1365"/>
    </location>
</feature>
<evidence type="ECO:0000313" key="18">
    <source>
        <dbReference type="Proteomes" id="UP000070544"/>
    </source>
</evidence>
<evidence type="ECO:0000256" key="4">
    <source>
        <dbReference type="ARBA" id="ARBA00022741"/>
    </source>
</evidence>
<dbReference type="GO" id="GO:0031047">
    <property type="term" value="P:regulatory ncRNA-mediated gene silencing"/>
    <property type="evidence" value="ECO:0007669"/>
    <property type="project" value="UniProtKB-KW"/>
</dbReference>
<dbReference type="SUPFAM" id="SSF69065">
    <property type="entry name" value="RNase III domain-like"/>
    <property type="match status" value="2"/>
</dbReference>
<feature type="compositionally biased region" description="Acidic residues" evidence="12">
    <location>
        <begin position="878"/>
        <end position="893"/>
    </location>
</feature>
<dbReference type="InterPro" id="IPR006935">
    <property type="entry name" value="Helicase/UvrB_N"/>
</dbReference>
<name>A0A139AAQ6_GONPJ</name>
<keyword evidence="5 17" id="KW-0378">Hydrolase</keyword>
<keyword evidence="10" id="KW-0464">Manganese</keyword>
<organism evidence="17 18">
    <name type="scientific">Gonapodya prolifera (strain JEL478)</name>
    <name type="common">Monoblepharis prolifera</name>
    <dbReference type="NCBI Taxonomy" id="1344416"/>
    <lineage>
        <taxon>Eukaryota</taxon>
        <taxon>Fungi</taxon>
        <taxon>Fungi incertae sedis</taxon>
        <taxon>Chytridiomycota</taxon>
        <taxon>Chytridiomycota incertae sedis</taxon>
        <taxon>Monoblepharidomycetes</taxon>
        <taxon>Monoblepharidales</taxon>
        <taxon>Gonapodyaceae</taxon>
        <taxon>Gonapodya</taxon>
    </lineage>
</organism>
<dbReference type="PROSITE" id="PS51327">
    <property type="entry name" value="DICER_DSRBF"/>
    <property type="match status" value="1"/>
</dbReference>
<comment type="cofactor">
    <cofactor evidence="1">
        <name>Mn(2+)</name>
        <dbReference type="ChEBI" id="CHEBI:29035"/>
    </cofactor>
</comment>
<dbReference type="Gene3D" id="3.40.50.300">
    <property type="entry name" value="P-loop containing nucleotide triphosphate hydrolases"/>
    <property type="match status" value="2"/>
</dbReference>
<dbReference type="SMART" id="SM00490">
    <property type="entry name" value="HELICc"/>
    <property type="match status" value="1"/>
</dbReference>
<dbReference type="Pfam" id="PF00636">
    <property type="entry name" value="Ribonuclease_3"/>
    <property type="match status" value="1"/>
</dbReference>
<dbReference type="GO" id="GO:0003677">
    <property type="term" value="F:DNA binding"/>
    <property type="evidence" value="ECO:0007669"/>
    <property type="project" value="InterPro"/>
</dbReference>
<dbReference type="GO" id="GO:0005524">
    <property type="term" value="F:ATP binding"/>
    <property type="evidence" value="ECO:0007669"/>
    <property type="project" value="UniProtKB-KW"/>
</dbReference>
<dbReference type="GO" id="GO:0004386">
    <property type="term" value="F:helicase activity"/>
    <property type="evidence" value="ECO:0007669"/>
    <property type="project" value="UniProtKB-KW"/>
</dbReference>
<feature type="domain" description="RNase III" evidence="13">
    <location>
        <begin position="1449"/>
        <end position="1598"/>
    </location>
</feature>
<keyword evidence="2" id="KW-0479">Metal-binding</keyword>
<evidence type="ECO:0000256" key="2">
    <source>
        <dbReference type="ARBA" id="ARBA00022723"/>
    </source>
</evidence>
<dbReference type="SMART" id="SM00487">
    <property type="entry name" value="DEXDc"/>
    <property type="match status" value="1"/>
</dbReference>
<keyword evidence="7" id="KW-0067">ATP-binding</keyword>
<gene>
    <name evidence="17" type="ORF">M427DRAFT_359702</name>
</gene>
<keyword evidence="11" id="KW-0694">RNA-binding</keyword>
<dbReference type="PROSITE" id="PS51192">
    <property type="entry name" value="HELICASE_ATP_BIND_1"/>
    <property type="match status" value="1"/>
</dbReference>
<keyword evidence="4" id="KW-0547">Nucleotide-binding</keyword>
<dbReference type="InterPro" id="IPR038248">
    <property type="entry name" value="Dicer_dimer_sf"/>
</dbReference>
<keyword evidence="8" id="KW-0460">Magnesium</keyword>
<dbReference type="InterPro" id="IPR027417">
    <property type="entry name" value="P-loop_NTPase"/>
</dbReference>
<dbReference type="Gene3D" id="1.10.1520.10">
    <property type="entry name" value="Ribonuclease III domain"/>
    <property type="match status" value="2"/>
</dbReference>
<dbReference type="CDD" id="cd18034">
    <property type="entry name" value="DEXHc_dicer"/>
    <property type="match status" value="1"/>
</dbReference>
<dbReference type="InterPro" id="IPR005034">
    <property type="entry name" value="Dicer_dimerisation"/>
</dbReference>
<keyword evidence="6" id="KW-0347">Helicase</keyword>
<dbReference type="GO" id="GO:0046872">
    <property type="term" value="F:metal ion binding"/>
    <property type="evidence" value="ECO:0007669"/>
    <property type="project" value="UniProtKB-KW"/>
</dbReference>
<dbReference type="PROSITE" id="PS50142">
    <property type="entry name" value="RNASE_3_2"/>
    <property type="match status" value="2"/>
</dbReference>
<feature type="region of interest" description="Disordered" evidence="12">
    <location>
        <begin position="365"/>
        <end position="446"/>
    </location>
</feature>
<keyword evidence="9" id="KW-0943">RNA-mediated gene silencing</keyword>
<dbReference type="Proteomes" id="UP000070544">
    <property type="component" value="Unassembled WGS sequence"/>
</dbReference>
<dbReference type="Pfam" id="PF00271">
    <property type="entry name" value="Helicase_C"/>
    <property type="match status" value="1"/>
</dbReference>
<evidence type="ECO:0000256" key="1">
    <source>
        <dbReference type="ARBA" id="ARBA00001936"/>
    </source>
</evidence>
<evidence type="ECO:0000259" key="14">
    <source>
        <dbReference type="PROSITE" id="PS51192"/>
    </source>
</evidence>
<feature type="region of interest" description="Disordered" evidence="12">
    <location>
        <begin position="961"/>
        <end position="1012"/>
    </location>
</feature>
<dbReference type="InterPro" id="IPR000999">
    <property type="entry name" value="RNase_III_dom"/>
</dbReference>
<dbReference type="CDD" id="cd00593">
    <property type="entry name" value="RIBOc"/>
    <property type="match status" value="1"/>
</dbReference>
<feature type="compositionally biased region" description="Acidic residues" evidence="12">
    <location>
        <begin position="424"/>
        <end position="436"/>
    </location>
</feature>
<dbReference type="InterPro" id="IPR014001">
    <property type="entry name" value="Helicase_ATP-bd"/>
</dbReference>
<sequence>MARARPFGPLEPEEKALKVAEARSYQRELFERAKADNIIAVLDTGTGKTFIAAMLIKYVHECEELERIKDPDLPRKKTFFLVNLVPLVFQQAAFLEHNLHLSVGRYCSEMETAGERRQLWTSRIADHDVHVMTAQIFLNILVSGWIGMDQVSLLVFDEAHHAMAAHPYALVMRNFYMATPPEKRPRVFGMTASPAKRFSGGGEGVEVSLQDLALSLDSRIITSVDLTAVRSHAPRPAEQILRYHPSVTPPFPCTPLATALWSILTPFVVATHDSRDRKFFSAMLADAVYLLQDMGPWASDLALRSVLAEVIVRHNRYVGRARGRSKGVSPVVAEAIKVLARRFTGVVGGSNGIVWFELPWGKERAQKDGKGNGEAAEGKEGVEGATSGAPPNPDAAQQSALDIQPSEVAEDSNMAQAVSGESEPVVDTDADPDEEPPVSPSVADASQGHVSYKVRALQGLLMGYTDRREEFRGIIFVEKRTAATALAEILRKSMGEGVAMVGADGVARGPGWVKVGALVGHGSGNRDGGAMAARRVEMDFREQNRVIRAFKKGELNLLVATSVAEEGLDVQPCMLVVRYDLPKTHIAYIQSRGRARQKNSAFFFMVEAYNMEHTNLILELTARERQLRECLTVSSSADAKLEGLVPVWAKRLEARPQMEHDPELAVLSKVPGAVITIDQAVAALSRFCSKLPSDRFYYPRPDYTVEQIKEGDWTGALTLPSVLPAHLRHFTTPRNAPSKKEARQFVALVALKKLYEHGWLDDHFRGHVPGSEMFQAELRRWGIDGFEELLQQGLVEGQPHMNGVMVVSRVLVPKCWIPLRGLEMDDTGNRIVVKRKAEDDLSELTQMQPRVIMKKPKILEKSQRIRLDGVNSAQVDEGNGDGEEHGDVEESGDQQENGTSQDDVQQENGALQVGELDGDQESSQELPVAHEHVDDIEMATSSATLANGGDVQMEDAPITSLPTQDSIANPTGSIAKNAEPKVDSQATTDPQLPINGDGDPMVDDTNEENEPWYLGSGYAERRRVINGGLLKRRPPRTLLPPEVMEEHETWYLNIVEKNGKLEPTGFLAPGPLPVPLKFRLYTPIDAPLELKIAPTFDSFVIRTASAVVKATDLTTVQFTKLRSGEEVHPYVLNRNTMAQVRRYNSLFFGTMLKKSVEEQDLENPYLWLLAPVKEKPAENLNLGSVSFSDFDYSFNAPTKDSTTSKPVDDEPIAAAQLDRGMLHTFRRGYFNKRCALKDKSRYNEVIGRLVTDLAGYRRTYLVEEILSISPFDPLPGGQLLQHGKARCATVADYYEKAWKVERLSIQADQCVIRVSAVPKKIDFMRPFAPEVPDDNGVDEGGVAEDRSTPPVATVGNLDTSTNLRDSQVEAVTPKDDPDRNNASNVQETNQSRSGGEEASQEKSNANVVDEDTTYLLPQFTVTSPMLFPHYLKSQQFPSLLTLTHRYLGIFDFLDDLGFGNEFSEVDFYRFMLAMTPPLSPVPPFDPSHHQSEIHYERLETYGDGYLKVCLSTFLVVTHPTWFEGSLSKVRAQMQSNETLWKQGLRLKVHWERFVAASSVSLSRKNWEPLRHFIQREVPKKTIADTVEATIAAFLLSTGEDTARRFVELLYREAMKDGCFVNLPISVDSIAAEQHKRIVDLECREVMVGVTAHPKMALVPHVEKMFGYTFKRKELALMAVTHGSAIDTPVTTYERVEFLGECPLARMTCWKTTHKYLK</sequence>
<evidence type="ECO:0000256" key="5">
    <source>
        <dbReference type="ARBA" id="ARBA00022801"/>
    </source>
</evidence>
<feature type="region of interest" description="Disordered" evidence="12">
    <location>
        <begin position="1327"/>
        <end position="1406"/>
    </location>
</feature>
<feature type="domain" description="Dicer dsRNA-binding fold" evidence="16">
    <location>
        <begin position="680"/>
        <end position="774"/>
    </location>
</feature>
<feature type="compositionally biased region" description="Polar residues" evidence="12">
    <location>
        <begin position="894"/>
        <end position="903"/>
    </location>
</feature>
<dbReference type="InterPro" id="IPR036389">
    <property type="entry name" value="RNase_III_sf"/>
</dbReference>
<dbReference type="InterPro" id="IPR001650">
    <property type="entry name" value="Helicase_C-like"/>
</dbReference>
<dbReference type="GO" id="GO:0004525">
    <property type="term" value="F:ribonuclease III activity"/>
    <property type="evidence" value="ECO:0007669"/>
    <property type="project" value="InterPro"/>
</dbReference>
<feature type="domain" description="Helicase ATP-binding" evidence="14">
    <location>
        <begin position="29"/>
        <end position="197"/>
    </location>
</feature>
<evidence type="ECO:0000313" key="17">
    <source>
        <dbReference type="EMBL" id="KXS13911.1"/>
    </source>
</evidence>
<dbReference type="GO" id="GO:0003723">
    <property type="term" value="F:RNA binding"/>
    <property type="evidence" value="ECO:0007669"/>
    <property type="project" value="UniProtKB-UniRule"/>
</dbReference>
<evidence type="ECO:0000259" key="15">
    <source>
        <dbReference type="PROSITE" id="PS51194"/>
    </source>
</evidence>
<feature type="domain" description="RNase III" evidence="13">
    <location>
        <begin position="1658"/>
        <end position="1717"/>
    </location>
</feature>
<dbReference type="EMBL" id="KQ965773">
    <property type="protein sequence ID" value="KXS13911.1"/>
    <property type="molecule type" value="Genomic_DNA"/>
</dbReference>
<evidence type="ECO:0000256" key="9">
    <source>
        <dbReference type="ARBA" id="ARBA00023158"/>
    </source>
</evidence>
<dbReference type="Gene3D" id="3.30.160.380">
    <property type="entry name" value="Dicer dimerisation domain"/>
    <property type="match status" value="1"/>
</dbReference>
<protein>
    <submittedName>
        <fullName evidence="17">p-loop containing nucleoside triphosphate hydrolase protein</fullName>
    </submittedName>
</protein>
<dbReference type="Pfam" id="PF04851">
    <property type="entry name" value="ResIII"/>
    <property type="match status" value="1"/>
</dbReference>
<dbReference type="PANTHER" id="PTHR14950">
    <property type="entry name" value="DICER-RELATED"/>
    <property type="match status" value="1"/>
</dbReference>
<dbReference type="PROSITE" id="PS51194">
    <property type="entry name" value="HELICASE_CTER"/>
    <property type="match status" value="1"/>
</dbReference>
<dbReference type="Pfam" id="PF03368">
    <property type="entry name" value="Dicer_dimer"/>
    <property type="match status" value="1"/>
</dbReference>
<comment type="similarity">
    <text evidence="11">Belongs to the helicase family. Dicer subfamily.</text>
</comment>
<dbReference type="OrthoDB" id="416741at2759"/>
<feature type="compositionally biased region" description="Basic and acidic residues" evidence="12">
    <location>
        <begin position="365"/>
        <end position="382"/>
    </location>
</feature>
<dbReference type="STRING" id="1344416.A0A139AAQ6"/>
<evidence type="ECO:0000259" key="13">
    <source>
        <dbReference type="PROSITE" id="PS50142"/>
    </source>
</evidence>